<keyword evidence="1" id="KW-0472">Membrane</keyword>
<keyword evidence="3" id="KW-1185">Reference proteome</keyword>
<keyword evidence="1" id="KW-1133">Transmembrane helix</keyword>
<sequence>MIPGAVAVWKAIPVAQRRMILLLVAAIGVANINQPFPELAPLQHGPTFALALAAPWLLNRWSLSNGAVAYVLAFLLLHTLGGRYIYSYVPYDDWARAISGHDISTTLGWRRNGYDRFVHFAFGLLLTIPIAQVARRYGGMRPRWSLSFAFIAVGFIGALYEIFEWLLTLVAAGETADWYNGQQGDVWDPQKDLAAAQIGAALALLLPGARGPRQAGG</sequence>
<dbReference type="EMBL" id="JAASQR010000002">
    <property type="protein sequence ID" value="NIJ16612.1"/>
    <property type="molecule type" value="Genomic_DNA"/>
</dbReference>
<reference evidence="2 3" key="1">
    <citation type="submission" date="2020-03" db="EMBL/GenBank/DDBJ databases">
        <title>Genomic Encyclopedia of Type Strains, Phase IV (KMG-IV): sequencing the most valuable type-strain genomes for metagenomic binning, comparative biology and taxonomic classification.</title>
        <authorList>
            <person name="Goeker M."/>
        </authorList>
    </citation>
    <scope>NUCLEOTIDE SEQUENCE [LARGE SCALE GENOMIC DNA]</scope>
    <source>
        <strain evidence="2 3">DSM 21299</strain>
    </source>
</reference>
<feature type="transmembrane region" description="Helical" evidence="1">
    <location>
        <begin position="19"/>
        <end position="36"/>
    </location>
</feature>
<evidence type="ECO:0000256" key="1">
    <source>
        <dbReference type="SAM" id="Phobius"/>
    </source>
</evidence>
<feature type="transmembrane region" description="Helical" evidence="1">
    <location>
        <begin position="67"/>
        <end position="86"/>
    </location>
</feature>
<organism evidence="2 3">
    <name type="scientific">Sphingobium vermicomposti</name>
    <dbReference type="NCBI Taxonomy" id="529005"/>
    <lineage>
        <taxon>Bacteria</taxon>
        <taxon>Pseudomonadati</taxon>
        <taxon>Pseudomonadota</taxon>
        <taxon>Alphaproteobacteria</taxon>
        <taxon>Sphingomonadales</taxon>
        <taxon>Sphingomonadaceae</taxon>
        <taxon>Sphingobium</taxon>
    </lineage>
</organism>
<feature type="transmembrane region" description="Helical" evidence="1">
    <location>
        <begin position="117"/>
        <end position="134"/>
    </location>
</feature>
<evidence type="ECO:0000313" key="2">
    <source>
        <dbReference type="EMBL" id="NIJ16612.1"/>
    </source>
</evidence>
<proteinExistence type="predicted"/>
<dbReference type="AlphaFoldDB" id="A0A846M3X4"/>
<name>A0A846M3X4_9SPHN</name>
<dbReference type="Proteomes" id="UP000576821">
    <property type="component" value="Unassembled WGS sequence"/>
</dbReference>
<feature type="transmembrane region" description="Helical" evidence="1">
    <location>
        <begin position="146"/>
        <end position="173"/>
    </location>
</feature>
<keyword evidence="1" id="KW-0812">Transmembrane</keyword>
<comment type="caution">
    <text evidence="2">The sequence shown here is derived from an EMBL/GenBank/DDBJ whole genome shotgun (WGS) entry which is preliminary data.</text>
</comment>
<accession>A0A846M3X4</accession>
<dbReference type="Pfam" id="PF09997">
    <property type="entry name" value="DUF2238"/>
    <property type="match status" value="1"/>
</dbReference>
<evidence type="ECO:0000313" key="3">
    <source>
        <dbReference type="Proteomes" id="UP000576821"/>
    </source>
</evidence>
<protein>
    <submittedName>
        <fullName evidence="2">Putative membrane protein</fullName>
    </submittedName>
</protein>
<dbReference type="RefSeq" id="WP_167303219.1">
    <property type="nucleotide sequence ID" value="NZ_JAASQR010000002.1"/>
</dbReference>
<gene>
    <name evidence="2" type="ORF">FHS54_001578</name>
</gene>
<dbReference type="InterPro" id="IPR014509">
    <property type="entry name" value="YjdF-like"/>
</dbReference>